<evidence type="ECO:0000313" key="2">
    <source>
        <dbReference type="EMBL" id="KAK4438101.1"/>
    </source>
</evidence>
<reference evidence="2" key="2">
    <citation type="journal article" date="2024" name="Plant">
        <title>Genomic evolution and insights into agronomic trait innovations of Sesamum species.</title>
        <authorList>
            <person name="Miao H."/>
            <person name="Wang L."/>
            <person name="Qu L."/>
            <person name="Liu H."/>
            <person name="Sun Y."/>
            <person name="Le M."/>
            <person name="Wang Q."/>
            <person name="Wei S."/>
            <person name="Zheng Y."/>
            <person name="Lin W."/>
            <person name="Duan Y."/>
            <person name="Cao H."/>
            <person name="Xiong S."/>
            <person name="Wang X."/>
            <person name="Wei L."/>
            <person name="Li C."/>
            <person name="Ma Q."/>
            <person name="Ju M."/>
            <person name="Zhao R."/>
            <person name="Li G."/>
            <person name="Mu C."/>
            <person name="Tian Q."/>
            <person name="Mei H."/>
            <person name="Zhang T."/>
            <person name="Gao T."/>
            <person name="Zhang H."/>
        </authorList>
    </citation>
    <scope>NUCLEOTIDE SEQUENCE</scope>
    <source>
        <strain evidence="2">3651</strain>
    </source>
</reference>
<dbReference type="Proteomes" id="UP001293254">
    <property type="component" value="Unassembled WGS sequence"/>
</dbReference>
<protein>
    <submittedName>
        <fullName evidence="2">Uncharacterized protein</fullName>
    </submittedName>
</protein>
<organism evidence="2 3">
    <name type="scientific">Sesamum alatum</name>
    <dbReference type="NCBI Taxonomy" id="300844"/>
    <lineage>
        <taxon>Eukaryota</taxon>
        <taxon>Viridiplantae</taxon>
        <taxon>Streptophyta</taxon>
        <taxon>Embryophyta</taxon>
        <taxon>Tracheophyta</taxon>
        <taxon>Spermatophyta</taxon>
        <taxon>Magnoliopsida</taxon>
        <taxon>eudicotyledons</taxon>
        <taxon>Gunneridae</taxon>
        <taxon>Pentapetalae</taxon>
        <taxon>asterids</taxon>
        <taxon>lamiids</taxon>
        <taxon>Lamiales</taxon>
        <taxon>Pedaliaceae</taxon>
        <taxon>Sesamum</taxon>
    </lineage>
</organism>
<reference evidence="2" key="1">
    <citation type="submission" date="2020-06" db="EMBL/GenBank/DDBJ databases">
        <authorList>
            <person name="Li T."/>
            <person name="Hu X."/>
            <person name="Zhang T."/>
            <person name="Song X."/>
            <person name="Zhang H."/>
            <person name="Dai N."/>
            <person name="Sheng W."/>
            <person name="Hou X."/>
            <person name="Wei L."/>
        </authorList>
    </citation>
    <scope>NUCLEOTIDE SEQUENCE</scope>
    <source>
        <strain evidence="2">3651</strain>
        <tissue evidence="2">Leaf</tissue>
    </source>
</reference>
<sequence>MGPNMIVGLEEGVGGSYEGDGSGWGGGIEGAKKSGSGQMMGRGEVGTRPNMFVGFEEGVGGLMREMVVGWAGGIKGKKNVGWRKRCLDQAGQMRRVHLNGIQEQEKGVVNQIDQEG</sequence>
<comment type="caution">
    <text evidence="2">The sequence shown here is derived from an EMBL/GenBank/DDBJ whole genome shotgun (WGS) entry which is preliminary data.</text>
</comment>
<gene>
    <name evidence="2" type="ORF">Salat_0144200</name>
</gene>
<feature type="region of interest" description="Disordered" evidence="1">
    <location>
        <begin position="18"/>
        <end position="47"/>
    </location>
</feature>
<evidence type="ECO:0000313" key="3">
    <source>
        <dbReference type="Proteomes" id="UP001293254"/>
    </source>
</evidence>
<evidence type="ECO:0000256" key="1">
    <source>
        <dbReference type="SAM" id="MobiDB-lite"/>
    </source>
</evidence>
<proteinExistence type="predicted"/>
<dbReference type="AlphaFoldDB" id="A0AAE1YXI5"/>
<dbReference type="EMBL" id="JACGWO010000001">
    <property type="protein sequence ID" value="KAK4438101.1"/>
    <property type="molecule type" value="Genomic_DNA"/>
</dbReference>
<accession>A0AAE1YXI5</accession>
<name>A0AAE1YXI5_9LAMI</name>
<keyword evidence="3" id="KW-1185">Reference proteome</keyword>
<feature type="compositionally biased region" description="Gly residues" evidence="1">
    <location>
        <begin position="18"/>
        <end position="29"/>
    </location>
</feature>